<evidence type="ECO:0000313" key="4">
    <source>
        <dbReference type="Proteomes" id="UP001273505"/>
    </source>
</evidence>
<gene>
    <name evidence="3" type="ORF">SCD92_11530</name>
</gene>
<keyword evidence="1" id="KW-1133">Transmembrane helix</keyword>
<dbReference type="EMBL" id="JAXAFO010000018">
    <property type="protein sequence ID" value="MDX6849993.1"/>
    <property type="molecule type" value="Genomic_DNA"/>
</dbReference>
<reference evidence="3 4" key="1">
    <citation type="submission" date="2023-11" db="EMBL/GenBank/DDBJ databases">
        <title>Gilvimarinus fulvus sp. nov., isolated from the surface of Kelp.</title>
        <authorList>
            <person name="Sun Y.Y."/>
            <person name="Gong Y."/>
            <person name="Du Z.J."/>
        </authorList>
    </citation>
    <scope>NUCLEOTIDE SEQUENCE [LARGE SCALE GENOMIC DNA]</scope>
    <source>
        <strain evidence="3 4">SDUM040013</strain>
    </source>
</reference>
<keyword evidence="1" id="KW-0812">Transmembrane</keyword>
<feature type="domain" description="YdbS-like PH" evidence="2">
    <location>
        <begin position="407"/>
        <end position="482"/>
    </location>
</feature>
<dbReference type="Proteomes" id="UP001273505">
    <property type="component" value="Unassembled WGS sequence"/>
</dbReference>
<feature type="transmembrane region" description="Helical" evidence="1">
    <location>
        <begin position="230"/>
        <end position="263"/>
    </location>
</feature>
<keyword evidence="1" id="KW-0472">Membrane</keyword>
<accession>A0ABU4S2B3</accession>
<dbReference type="RefSeq" id="WP_302722540.1">
    <property type="nucleotide sequence ID" value="NZ_JAULRU010000569.1"/>
</dbReference>
<dbReference type="PANTHER" id="PTHR34473">
    <property type="entry name" value="UPF0699 TRANSMEMBRANE PROTEIN YDBS"/>
    <property type="match status" value="1"/>
</dbReference>
<evidence type="ECO:0000256" key="1">
    <source>
        <dbReference type="SAM" id="Phobius"/>
    </source>
</evidence>
<name>A0ABU4S2B3_9GAMM</name>
<evidence type="ECO:0000259" key="2">
    <source>
        <dbReference type="Pfam" id="PF03703"/>
    </source>
</evidence>
<organism evidence="3 4">
    <name type="scientific">Gilvimarinus gilvus</name>
    <dbReference type="NCBI Taxonomy" id="3058038"/>
    <lineage>
        <taxon>Bacteria</taxon>
        <taxon>Pseudomonadati</taxon>
        <taxon>Pseudomonadota</taxon>
        <taxon>Gammaproteobacteria</taxon>
        <taxon>Cellvibrionales</taxon>
        <taxon>Cellvibrionaceae</taxon>
        <taxon>Gilvimarinus</taxon>
    </lineage>
</organism>
<keyword evidence="4" id="KW-1185">Reference proteome</keyword>
<evidence type="ECO:0000313" key="3">
    <source>
        <dbReference type="EMBL" id="MDX6849993.1"/>
    </source>
</evidence>
<sequence>MPLNTEWQRVSPVATVYFAFKSIPHLVNLWPILIPAFAGGEFVQQLFWQYGLPLMAVLMLLGVVLQYWFFTFRLEQGRINLRSGILNRKRLTLDFERVQQADIAHPFYFRPFQLATLGLESAGSAQQEVDIPGIPTSLAETLRQQVLEFQQSESAPSEQFIASDEAAADFELKLTPADVARYGLMQNSLLYLAPLAAPLGQQAGPLMESALASIEHSQLFHWFEWASGNLAVSVGLILAVFAVLAGTSLLFGLSVILALVRYWNYHLTRVGERYQYRAGLTTIRTRGFKIQKLQKVTVYQGIIARLLSRFTVQISKAGGIAQTGAVNQQKFLIPVLTAATLSGLKRELALPVPTWHSVHGFYWVKPLILWVPFCLSVTAIVYAVAGLLSLLILLLLPVSLWVTRRRWRWFGFYRDPQWLALRSGFIGFSEHWLPTGKLQKITLSQSPVARKLRLATVHVWSADGRISIPCVPVEQAHKLRDSLLADVVSFNSPWF</sequence>
<protein>
    <submittedName>
        <fullName evidence="3">PH domain-containing protein</fullName>
    </submittedName>
</protein>
<feature type="transmembrane region" description="Helical" evidence="1">
    <location>
        <begin position="47"/>
        <end position="70"/>
    </location>
</feature>
<feature type="domain" description="YdbS-like PH" evidence="2">
    <location>
        <begin position="67"/>
        <end position="145"/>
    </location>
</feature>
<comment type="caution">
    <text evidence="3">The sequence shown here is derived from an EMBL/GenBank/DDBJ whole genome shotgun (WGS) entry which is preliminary data.</text>
</comment>
<feature type="transmembrane region" description="Helical" evidence="1">
    <location>
        <begin position="367"/>
        <end position="396"/>
    </location>
</feature>
<dbReference type="InterPro" id="IPR005182">
    <property type="entry name" value="YdbS-like_PH"/>
</dbReference>
<dbReference type="InterPro" id="IPR014529">
    <property type="entry name" value="UCP026631"/>
</dbReference>
<proteinExistence type="predicted"/>
<dbReference type="PIRSF" id="PIRSF026631">
    <property type="entry name" value="UCP026631"/>
    <property type="match status" value="1"/>
</dbReference>
<dbReference type="Pfam" id="PF03703">
    <property type="entry name" value="bPH_2"/>
    <property type="match status" value="2"/>
</dbReference>
<dbReference type="PANTHER" id="PTHR34473:SF2">
    <property type="entry name" value="UPF0699 TRANSMEMBRANE PROTEIN YDBT"/>
    <property type="match status" value="1"/>
</dbReference>